<dbReference type="PANTHER" id="PTHR47178:SF5">
    <property type="entry name" value="FAD-BINDING DOMAIN-CONTAINING PROTEIN"/>
    <property type="match status" value="1"/>
</dbReference>
<accession>A0A9P3FKG1</accession>
<evidence type="ECO:0000256" key="1">
    <source>
        <dbReference type="ARBA" id="ARBA00001974"/>
    </source>
</evidence>
<dbReference type="GO" id="GO:0071949">
    <property type="term" value="F:FAD binding"/>
    <property type="evidence" value="ECO:0007669"/>
    <property type="project" value="InterPro"/>
</dbReference>
<sequence length="459" mass="51244">MPPFKVIIIGGGLSGNVLANGLMKSNIDVQVYERMSQDSRREGYQIRLGENALIGMRACLPQEVLSRVISKMGRHGGKRDSAPVIYSTGFEKLCDLSKLPAYPKSAPINRGVLRDALAEPVEEAGRMVYGKEFERFEIVKVDNGERVRVMFGDGTSEICDILIGADGSHSRVNATLGLKNLRAMEDKISFIVKSDLKTAQLLTMSHEILQTSLSTMDDEMVLFWATYLPDKVDTSNAEAIRQYQKDIPVDDEMSSCMLVMTFLSKVVPEGIASASSEEKWEFMRNKIANWSPYYTEAMNAVKGEDIYCFTPRESSEPALNWRDQVANPEIPERGHPRVWLLGDAIHAMLPGRGMGGNQAILDTSVMLPLLKELAEESTSYLPESRIRKACNDCERQIIPRVFPWVRKSSQLSHPFDSSKLTTRLMFRAINFGVLLLRAAYAVVGVFVDVQPAVPPELKN</sequence>
<keyword evidence="2" id="KW-0285">Flavoprotein</keyword>
<evidence type="ECO:0000313" key="7">
    <source>
        <dbReference type="EMBL" id="GIZ47054.1"/>
    </source>
</evidence>
<dbReference type="Gene3D" id="3.50.50.60">
    <property type="entry name" value="FAD/NAD(P)-binding domain"/>
    <property type="match status" value="1"/>
</dbReference>
<keyword evidence="3" id="KW-0274">FAD</keyword>
<dbReference type="EMBL" id="BOLY01000007">
    <property type="protein sequence ID" value="GIZ47054.1"/>
    <property type="molecule type" value="Genomic_DNA"/>
</dbReference>
<keyword evidence="8" id="KW-1185">Reference proteome</keyword>
<dbReference type="GO" id="GO:0004497">
    <property type="term" value="F:monooxygenase activity"/>
    <property type="evidence" value="ECO:0007669"/>
    <property type="project" value="UniProtKB-KW"/>
</dbReference>
<dbReference type="Pfam" id="PF01494">
    <property type="entry name" value="FAD_binding_3"/>
    <property type="match status" value="2"/>
</dbReference>
<proteinExistence type="predicted"/>
<feature type="domain" description="FAD-binding" evidence="6">
    <location>
        <begin position="5"/>
        <end position="189"/>
    </location>
</feature>
<name>A0A9P3FKG1_9PEZI</name>
<dbReference type="AlphaFoldDB" id="A0A9P3FKG1"/>
<dbReference type="InterPro" id="IPR036188">
    <property type="entry name" value="FAD/NAD-bd_sf"/>
</dbReference>
<gene>
    <name evidence="7" type="ORF">CKM354_001015500</name>
</gene>
<evidence type="ECO:0000256" key="3">
    <source>
        <dbReference type="ARBA" id="ARBA00022827"/>
    </source>
</evidence>
<dbReference type="GeneID" id="68295730"/>
<evidence type="ECO:0000256" key="2">
    <source>
        <dbReference type="ARBA" id="ARBA00022630"/>
    </source>
</evidence>
<dbReference type="OrthoDB" id="47494at2759"/>
<comment type="cofactor">
    <cofactor evidence="1">
        <name>FAD</name>
        <dbReference type="ChEBI" id="CHEBI:57692"/>
    </cofactor>
</comment>
<keyword evidence="5" id="KW-0503">Monooxygenase</keyword>
<dbReference type="SUPFAM" id="SSF51905">
    <property type="entry name" value="FAD/NAD(P)-binding domain"/>
    <property type="match status" value="1"/>
</dbReference>
<feature type="domain" description="FAD-binding" evidence="6">
    <location>
        <begin position="337"/>
        <end position="368"/>
    </location>
</feature>
<protein>
    <recommendedName>
        <fullName evidence="6">FAD-binding domain-containing protein</fullName>
    </recommendedName>
</protein>
<dbReference type="InterPro" id="IPR002938">
    <property type="entry name" value="FAD-bd"/>
</dbReference>
<organism evidence="7 8">
    <name type="scientific">Cercospora kikuchii</name>
    <dbReference type="NCBI Taxonomy" id="84275"/>
    <lineage>
        <taxon>Eukaryota</taxon>
        <taxon>Fungi</taxon>
        <taxon>Dikarya</taxon>
        <taxon>Ascomycota</taxon>
        <taxon>Pezizomycotina</taxon>
        <taxon>Dothideomycetes</taxon>
        <taxon>Dothideomycetidae</taxon>
        <taxon>Mycosphaerellales</taxon>
        <taxon>Mycosphaerellaceae</taxon>
        <taxon>Cercospora</taxon>
    </lineage>
</organism>
<dbReference type="RefSeq" id="XP_044661541.1">
    <property type="nucleotide sequence ID" value="XM_044805606.1"/>
</dbReference>
<dbReference type="Proteomes" id="UP000825890">
    <property type="component" value="Unassembled WGS sequence"/>
</dbReference>
<evidence type="ECO:0000256" key="4">
    <source>
        <dbReference type="ARBA" id="ARBA00023002"/>
    </source>
</evidence>
<reference evidence="7 8" key="1">
    <citation type="submission" date="2021-01" db="EMBL/GenBank/DDBJ databases">
        <title>Cercospora kikuchii MAFF 305040 whole genome shotgun sequence.</title>
        <authorList>
            <person name="Kashiwa T."/>
            <person name="Suzuki T."/>
        </authorList>
    </citation>
    <scope>NUCLEOTIDE SEQUENCE [LARGE SCALE GENOMIC DNA]</scope>
    <source>
        <strain evidence="7 8">MAFF 305040</strain>
    </source>
</reference>
<evidence type="ECO:0000259" key="6">
    <source>
        <dbReference type="Pfam" id="PF01494"/>
    </source>
</evidence>
<comment type="caution">
    <text evidence="7">The sequence shown here is derived from an EMBL/GenBank/DDBJ whole genome shotgun (WGS) entry which is preliminary data.</text>
</comment>
<dbReference type="PANTHER" id="PTHR47178">
    <property type="entry name" value="MONOOXYGENASE, FAD-BINDING"/>
    <property type="match status" value="1"/>
</dbReference>
<evidence type="ECO:0000256" key="5">
    <source>
        <dbReference type="ARBA" id="ARBA00023033"/>
    </source>
</evidence>
<keyword evidence="4" id="KW-0560">Oxidoreductase</keyword>
<dbReference type="PRINTS" id="PR00420">
    <property type="entry name" value="RNGMNOXGNASE"/>
</dbReference>
<evidence type="ECO:0000313" key="8">
    <source>
        <dbReference type="Proteomes" id="UP000825890"/>
    </source>
</evidence>